<keyword evidence="6 8" id="KW-0408">Iron</keyword>
<dbReference type="AlphaFoldDB" id="A0A8H7WF61"/>
<evidence type="ECO:0000256" key="6">
    <source>
        <dbReference type="ARBA" id="ARBA00023004"/>
    </source>
</evidence>
<dbReference type="GO" id="GO:0020037">
    <property type="term" value="F:heme binding"/>
    <property type="evidence" value="ECO:0007669"/>
    <property type="project" value="InterPro"/>
</dbReference>
<dbReference type="InterPro" id="IPR036396">
    <property type="entry name" value="Cyt_P450_sf"/>
</dbReference>
<sequence length="548" mass="63128">MAVDLLISYRQVLGTLFACWLSGVIYIVIKGWKSRALIYRLRKDPRGLPIPKWNPITGHLLSLVPYLSRLPADAHQNYLLAELADDFPQSDSAYYLDIWPFLRPVFLISSPTLAIQTCQQYDLEKPESIIQFFQPFAGRKDHMFTSNGPEWKKLRSMFSRGFSANYILTQMDHIVEETTEFVSILRDHAAKKDMFSFDELLCDFTMDIIGAVTLNARLHSQRQYNQLAYAMRCQVRWHISAGEFNPFKRFNPIRPLVQWNNGRLMDNYISKELDERFAEQRRSKGAVTRSIIDIVIEDYMSGNEVASRSDKLDPAFKKWAIVQIRLFLFAGHDSTATSLCYSYHLLSQHPEALERIRTEHDEVFGTDLSTVAAQLLKQPQKINLLPYTNAVIKEAMRLWPAAAGIRTGTAETILRDDDGNEYPTEGTAILILHNAVHRNPKYWKEPDAFMPERWLVGPEDPLYPVKGAWRPFEFGPRNCIGQTLVMQDMKTVLAMTLREFDIRNAYAEWDELHPRKGLKTVLGERAYPVFVSSVHPADGFPCRVTVRK</sequence>
<proteinExistence type="predicted"/>
<accession>A0A8H7WF61</accession>
<evidence type="ECO:0000313" key="10">
    <source>
        <dbReference type="EMBL" id="KAG4423776.1"/>
    </source>
</evidence>
<keyword evidence="9" id="KW-1133">Transmembrane helix</keyword>
<evidence type="ECO:0000256" key="8">
    <source>
        <dbReference type="PIRSR" id="PIRSR602401-1"/>
    </source>
</evidence>
<keyword evidence="9" id="KW-0472">Membrane</keyword>
<name>A0A8H7WF61_9HELO</name>
<dbReference type="SUPFAM" id="SSF48264">
    <property type="entry name" value="Cytochrome P450"/>
    <property type="match status" value="1"/>
</dbReference>
<dbReference type="EMBL" id="JAFJYH010000029">
    <property type="protein sequence ID" value="KAG4423776.1"/>
    <property type="molecule type" value="Genomic_DNA"/>
</dbReference>
<keyword evidence="11" id="KW-1185">Reference proteome</keyword>
<dbReference type="Gene3D" id="1.10.630.10">
    <property type="entry name" value="Cytochrome P450"/>
    <property type="match status" value="1"/>
</dbReference>
<evidence type="ECO:0000256" key="5">
    <source>
        <dbReference type="ARBA" id="ARBA00023002"/>
    </source>
</evidence>
<dbReference type="InterPro" id="IPR001128">
    <property type="entry name" value="Cyt_P450"/>
</dbReference>
<feature type="transmembrane region" description="Helical" evidence="9">
    <location>
        <begin position="12"/>
        <end position="32"/>
    </location>
</feature>
<dbReference type="GO" id="GO:0004497">
    <property type="term" value="F:monooxygenase activity"/>
    <property type="evidence" value="ECO:0007669"/>
    <property type="project" value="UniProtKB-KW"/>
</dbReference>
<evidence type="ECO:0008006" key="12">
    <source>
        <dbReference type="Google" id="ProtNLM"/>
    </source>
</evidence>
<comment type="pathway">
    <text evidence="2">Secondary metabolite biosynthesis.</text>
</comment>
<evidence type="ECO:0000256" key="2">
    <source>
        <dbReference type="ARBA" id="ARBA00005179"/>
    </source>
</evidence>
<keyword evidence="7" id="KW-0503">Monooxygenase</keyword>
<organism evidence="10 11">
    <name type="scientific">Cadophora malorum</name>
    <dbReference type="NCBI Taxonomy" id="108018"/>
    <lineage>
        <taxon>Eukaryota</taxon>
        <taxon>Fungi</taxon>
        <taxon>Dikarya</taxon>
        <taxon>Ascomycota</taxon>
        <taxon>Pezizomycotina</taxon>
        <taxon>Leotiomycetes</taxon>
        <taxon>Helotiales</taxon>
        <taxon>Ploettnerulaceae</taxon>
        <taxon>Cadophora</taxon>
    </lineage>
</organism>
<keyword evidence="4 8" id="KW-0479">Metal-binding</keyword>
<dbReference type="OrthoDB" id="10029320at2759"/>
<evidence type="ECO:0000313" key="11">
    <source>
        <dbReference type="Proteomes" id="UP000664132"/>
    </source>
</evidence>
<keyword evidence="3 8" id="KW-0349">Heme</keyword>
<dbReference type="InterPro" id="IPR050121">
    <property type="entry name" value="Cytochrome_P450_monoxygenase"/>
</dbReference>
<protein>
    <recommendedName>
        <fullName evidence="12">Cytochrome P450</fullName>
    </recommendedName>
</protein>
<evidence type="ECO:0000256" key="3">
    <source>
        <dbReference type="ARBA" id="ARBA00022617"/>
    </source>
</evidence>
<dbReference type="PANTHER" id="PTHR24305">
    <property type="entry name" value="CYTOCHROME P450"/>
    <property type="match status" value="1"/>
</dbReference>
<evidence type="ECO:0000256" key="1">
    <source>
        <dbReference type="ARBA" id="ARBA00001971"/>
    </source>
</evidence>
<dbReference type="PANTHER" id="PTHR24305:SF107">
    <property type="entry name" value="P450, PUTATIVE (EUROFUNG)-RELATED"/>
    <property type="match status" value="1"/>
</dbReference>
<dbReference type="PRINTS" id="PR00463">
    <property type="entry name" value="EP450I"/>
</dbReference>
<feature type="binding site" description="axial binding residue" evidence="8">
    <location>
        <position position="479"/>
    </location>
    <ligand>
        <name>heme</name>
        <dbReference type="ChEBI" id="CHEBI:30413"/>
    </ligand>
    <ligandPart>
        <name>Fe</name>
        <dbReference type="ChEBI" id="CHEBI:18248"/>
    </ligandPart>
</feature>
<evidence type="ECO:0000256" key="4">
    <source>
        <dbReference type="ARBA" id="ARBA00022723"/>
    </source>
</evidence>
<reference evidence="10" key="1">
    <citation type="submission" date="2021-02" db="EMBL/GenBank/DDBJ databases">
        <title>Genome sequence Cadophora malorum strain M34.</title>
        <authorList>
            <person name="Stefanovic E."/>
            <person name="Vu D."/>
            <person name="Scully C."/>
            <person name="Dijksterhuis J."/>
            <person name="Roader J."/>
            <person name="Houbraken J."/>
        </authorList>
    </citation>
    <scope>NUCLEOTIDE SEQUENCE</scope>
    <source>
        <strain evidence="10">M34</strain>
    </source>
</reference>
<evidence type="ECO:0000256" key="9">
    <source>
        <dbReference type="SAM" id="Phobius"/>
    </source>
</evidence>
<comment type="caution">
    <text evidence="10">The sequence shown here is derived from an EMBL/GenBank/DDBJ whole genome shotgun (WGS) entry which is preliminary data.</text>
</comment>
<evidence type="ECO:0000256" key="7">
    <source>
        <dbReference type="ARBA" id="ARBA00023033"/>
    </source>
</evidence>
<comment type="cofactor">
    <cofactor evidence="1 8">
        <name>heme</name>
        <dbReference type="ChEBI" id="CHEBI:30413"/>
    </cofactor>
</comment>
<keyword evidence="5" id="KW-0560">Oxidoreductase</keyword>
<dbReference type="PRINTS" id="PR00385">
    <property type="entry name" value="P450"/>
</dbReference>
<dbReference type="Proteomes" id="UP000664132">
    <property type="component" value="Unassembled WGS sequence"/>
</dbReference>
<gene>
    <name evidence="10" type="ORF">IFR04_003072</name>
</gene>
<dbReference type="CDD" id="cd11051">
    <property type="entry name" value="CYP59-like"/>
    <property type="match status" value="1"/>
</dbReference>
<dbReference type="InterPro" id="IPR002401">
    <property type="entry name" value="Cyt_P450_E_grp-I"/>
</dbReference>
<dbReference type="GO" id="GO:0016705">
    <property type="term" value="F:oxidoreductase activity, acting on paired donors, with incorporation or reduction of molecular oxygen"/>
    <property type="evidence" value="ECO:0007669"/>
    <property type="project" value="InterPro"/>
</dbReference>
<dbReference type="Pfam" id="PF00067">
    <property type="entry name" value="p450"/>
    <property type="match status" value="1"/>
</dbReference>
<dbReference type="GO" id="GO:0005506">
    <property type="term" value="F:iron ion binding"/>
    <property type="evidence" value="ECO:0007669"/>
    <property type="project" value="InterPro"/>
</dbReference>
<keyword evidence="9" id="KW-0812">Transmembrane</keyword>